<dbReference type="InterPro" id="IPR039536">
    <property type="entry name" value="TetR_C_Proteobacteria"/>
</dbReference>
<gene>
    <name evidence="4" type="ORF">GCM10023200_21540</name>
</gene>
<dbReference type="Pfam" id="PF14246">
    <property type="entry name" value="TetR_C_7"/>
    <property type="match status" value="1"/>
</dbReference>
<dbReference type="Proteomes" id="UP001500928">
    <property type="component" value="Unassembled WGS sequence"/>
</dbReference>
<evidence type="ECO:0000256" key="2">
    <source>
        <dbReference type="PROSITE-ProRule" id="PRU00335"/>
    </source>
</evidence>
<dbReference type="PRINTS" id="PR00455">
    <property type="entry name" value="HTHTETR"/>
</dbReference>
<dbReference type="Pfam" id="PF00440">
    <property type="entry name" value="TetR_N"/>
    <property type="match status" value="1"/>
</dbReference>
<proteinExistence type="predicted"/>
<dbReference type="InterPro" id="IPR009057">
    <property type="entry name" value="Homeodomain-like_sf"/>
</dbReference>
<dbReference type="PANTHER" id="PTHR30055">
    <property type="entry name" value="HTH-TYPE TRANSCRIPTIONAL REGULATOR RUTR"/>
    <property type="match status" value="1"/>
</dbReference>
<evidence type="ECO:0000313" key="4">
    <source>
        <dbReference type="EMBL" id="GAA4787110.1"/>
    </source>
</evidence>
<keyword evidence="1 2" id="KW-0238">DNA-binding</keyword>
<dbReference type="InterPro" id="IPR036271">
    <property type="entry name" value="Tet_transcr_reg_TetR-rel_C_sf"/>
</dbReference>
<organism evidence="4 5">
    <name type="scientific">Actinomycetospora chlora</name>
    <dbReference type="NCBI Taxonomy" id="663608"/>
    <lineage>
        <taxon>Bacteria</taxon>
        <taxon>Bacillati</taxon>
        <taxon>Actinomycetota</taxon>
        <taxon>Actinomycetes</taxon>
        <taxon>Pseudonocardiales</taxon>
        <taxon>Pseudonocardiaceae</taxon>
        <taxon>Actinomycetospora</taxon>
    </lineage>
</organism>
<evidence type="ECO:0000259" key="3">
    <source>
        <dbReference type="PROSITE" id="PS50977"/>
    </source>
</evidence>
<reference evidence="5" key="1">
    <citation type="journal article" date="2019" name="Int. J. Syst. Evol. Microbiol.">
        <title>The Global Catalogue of Microorganisms (GCM) 10K type strain sequencing project: providing services to taxonomists for standard genome sequencing and annotation.</title>
        <authorList>
            <consortium name="The Broad Institute Genomics Platform"/>
            <consortium name="The Broad Institute Genome Sequencing Center for Infectious Disease"/>
            <person name="Wu L."/>
            <person name="Ma J."/>
        </authorList>
    </citation>
    <scope>NUCLEOTIDE SEQUENCE [LARGE SCALE GENOMIC DNA]</scope>
    <source>
        <strain evidence="5">JCM 17979</strain>
    </source>
</reference>
<keyword evidence="5" id="KW-1185">Reference proteome</keyword>
<sequence length="234" mass="24795">MDDGLLVRIDAGPPAPRSRAREGKRAAIVRAATELFLAQGYQATSTEQIAAAAAVSKQTVYNQFADKRTLFAEIVLGVGATADAFLAELASTVAAVGAATEVEPALRRVARRYLAVVGHPQVLALRRLVISEATRFPDLAADYYARTPSRVLEALAGHLAELGRRGLLAVDDPARAADDLAFLLVGRVLDEGMFRPGVVRRDDTAVDRHADHAVDVFLAAYPPSGGTGHRSSGS</sequence>
<name>A0ABP9AWY6_9PSEU</name>
<dbReference type="InterPro" id="IPR050109">
    <property type="entry name" value="HTH-type_TetR-like_transc_reg"/>
</dbReference>
<dbReference type="SUPFAM" id="SSF46689">
    <property type="entry name" value="Homeodomain-like"/>
    <property type="match status" value="1"/>
</dbReference>
<comment type="caution">
    <text evidence="4">The sequence shown here is derived from an EMBL/GenBank/DDBJ whole genome shotgun (WGS) entry which is preliminary data.</text>
</comment>
<accession>A0ABP9AWY6</accession>
<dbReference type="PANTHER" id="PTHR30055:SF146">
    <property type="entry name" value="HTH-TYPE TRANSCRIPTIONAL DUAL REGULATOR CECR"/>
    <property type="match status" value="1"/>
</dbReference>
<evidence type="ECO:0000256" key="1">
    <source>
        <dbReference type="ARBA" id="ARBA00023125"/>
    </source>
</evidence>
<evidence type="ECO:0000313" key="5">
    <source>
        <dbReference type="Proteomes" id="UP001500928"/>
    </source>
</evidence>
<protein>
    <recommendedName>
        <fullName evidence="3">HTH tetR-type domain-containing protein</fullName>
    </recommendedName>
</protein>
<dbReference type="RefSeq" id="WP_345414017.1">
    <property type="nucleotide sequence ID" value="NZ_BAABHO010000014.1"/>
</dbReference>
<dbReference type="Gene3D" id="1.10.357.10">
    <property type="entry name" value="Tetracycline Repressor, domain 2"/>
    <property type="match status" value="1"/>
</dbReference>
<dbReference type="EMBL" id="BAABHO010000014">
    <property type="protein sequence ID" value="GAA4787110.1"/>
    <property type="molecule type" value="Genomic_DNA"/>
</dbReference>
<feature type="DNA-binding region" description="H-T-H motif" evidence="2">
    <location>
        <begin position="45"/>
        <end position="64"/>
    </location>
</feature>
<dbReference type="InterPro" id="IPR001647">
    <property type="entry name" value="HTH_TetR"/>
</dbReference>
<feature type="domain" description="HTH tetR-type" evidence="3">
    <location>
        <begin position="22"/>
        <end position="82"/>
    </location>
</feature>
<dbReference type="PROSITE" id="PS50977">
    <property type="entry name" value="HTH_TETR_2"/>
    <property type="match status" value="1"/>
</dbReference>
<dbReference type="SUPFAM" id="SSF48498">
    <property type="entry name" value="Tetracyclin repressor-like, C-terminal domain"/>
    <property type="match status" value="1"/>
</dbReference>